<dbReference type="EMBL" id="CAJRGZ010000019">
    <property type="protein sequence ID" value="CAG5159228.1"/>
    <property type="molecule type" value="Genomic_DNA"/>
</dbReference>
<keyword evidence="2" id="KW-1185">Reference proteome</keyword>
<dbReference type="RefSeq" id="XP_043169032.1">
    <property type="nucleotide sequence ID" value="XM_043313097.1"/>
</dbReference>
<sequence length="73" mass="8249">MAVTISSWLKGRPSQPSNAYITNEDDIAGLIDSIELDLIDADAEIYMEKYWQLRKQVDEGEICNDLRADNACL</sequence>
<organism evidence="1 2">
    <name type="scientific">Alternaria atra</name>
    <dbReference type="NCBI Taxonomy" id="119953"/>
    <lineage>
        <taxon>Eukaryota</taxon>
        <taxon>Fungi</taxon>
        <taxon>Dikarya</taxon>
        <taxon>Ascomycota</taxon>
        <taxon>Pezizomycotina</taxon>
        <taxon>Dothideomycetes</taxon>
        <taxon>Pleosporomycetidae</taxon>
        <taxon>Pleosporales</taxon>
        <taxon>Pleosporineae</taxon>
        <taxon>Pleosporaceae</taxon>
        <taxon>Alternaria</taxon>
        <taxon>Alternaria sect. Ulocladioides</taxon>
    </lineage>
</organism>
<evidence type="ECO:0000313" key="1">
    <source>
        <dbReference type="EMBL" id="CAG5159228.1"/>
    </source>
</evidence>
<proteinExistence type="predicted"/>
<comment type="caution">
    <text evidence="1">The sequence shown here is derived from an EMBL/GenBank/DDBJ whole genome shotgun (WGS) entry which is preliminary data.</text>
</comment>
<dbReference type="Proteomes" id="UP000676310">
    <property type="component" value="Unassembled WGS sequence"/>
</dbReference>
<reference evidence="1" key="1">
    <citation type="submission" date="2021-05" db="EMBL/GenBank/DDBJ databases">
        <authorList>
            <person name="Stam R."/>
        </authorList>
    </citation>
    <scope>NUCLEOTIDE SEQUENCE</scope>
    <source>
        <strain evidence="1">CS162</strain>
    </source>
</reference>
<name>A0A8J2N1Q9_9PLEO</name>
<evidence type="ECO:0000313" key="2">
    <source>
        <dbReference type="Proteomes" id="UP000676310"/>
    </source>
</evidence>
<dbReference type="GeneID" id="67017260"/>
<gene>
    <name evidence="1" type="ORF">ALTATR162_LOCUS5478</name>
</gene>
<dbReference type="OrthoDB" id="3685009at2759"/>
<dbReference type="AlphaFoldDB" id="A0A8J2N1Q9"/>
<protein>
    <submittedName>
        <fullName evidence="1">Uncharacterized protein</fullName>
    </submittedName>
</protein>
<accession>A0A8J2N1Q9</accession>